<name>A0A3S9N148_9FLAO</name>
<dbReference type="AlphaFoldDB" id="A0A3S9N148"/>
<dbReference type="PANTHER" id="PTHR30221:SF1">
    <property type="entry name" value="SMALL-CONDUCTANCE MECHANOSENSITIVE CHANNEL"/>
    <property type="match status" value="1"/>
</dbReference>
<dbReference type="InterPro" id="IPR006685">
    <property type="entry name" value="MscS_channel_2nd"/>
</dbReference>
<evidence type="ECO:0000256" key="3">
    <source>
        <dbReference type="ARBA" id="ARBA00022475"/>
    </source>
</evidence>
<accession>A0A3S9N148</accession>
<dbReference type="GO" id="GO:0005886">
    <property type="term" value="C:plasma membrane"/>
    <property type="evidence" value="ECO:0007669"/>
    <property type="project" value="UniProtKB-SubCell"/>
</dbReference>
<evidence type="ECO:0000256" key="1">
    <source>
        <dbReference type="ARBA" id="ARBA00004651"/>
    </source>
</evidence>
<evidence type="ECO:0000256" key="8">
    <source>
        <dbReference type="SAM" id="Phobius"/>
    </source>
</evidence>
<dbReference type="Proteomes" id="UP000279600">
    <property type="component" value="Chromosome"/>
</dbReference>
<dbReference type="Pfam" id="PF05552">
    <property type="entry name" value="MS_channel_1st_1"/>
    <property type="match status" value="1"/>
</dbReference>
<dbReference type="Gene3D" id="1.10.287.1260">
    <property type="match status" value="1"/>
</dbReference>
<dbReference type="InterPro" id="IPR010920">
    <property type="entry name" value="LSM_dom_sf"/>
</dbReference>
<comment type="subcellular location">
    <subcellularLocation>
        <location evidence="1">Cell membrane</location>
        <topology evidence="1">Multi-pass membrane protein</topology>
    </subcellularLocation>
</comment>
<reference evidence="12 13" key="1">
    <citation type="submission" date="2018-12" db="EMBL/GenBank/DDBJ databases">
        <title>Complete genome of Nonlabens sp. MJ115.</title>
        <authorList>
            <person name="Choi H.S."/>
            <person name="Jung J."/>
        </authorList>
    </citation>
    <scope>NUCLEOTIDE SEQUENCE [LARGE SCALE GENOMIC DNA]</scope>
    <source>
        <strain evidence="12 13">MJ115</strain>
    </source>
</reference>
<feature type="domain" description="Mechanosensitive ion channel MscS C-terminal" evidence="10">
    <location>
        <begin position="228"/>
        <end position="312"/>
    </location>
</feature>
<evidence type="ECO:0000256" key="4">
    <source>
        <dbReference type="ARBA" id="ARBA00022692"/>
    </source>
</evidence>
<proteinExistence type="inferred from homology"/>
<dbReference type="InterPro" id="IPR011014">
    <property type="entry name" value="MscS_channel_TM-2"/>
</dbReference>
<evidence type="ECO:0000313" key="11">
    <source>
        <dbReference type="EMBL" id="AZQ45122.1"/>
    </source>
</evidence>
<feature type="transmembrane region" description="Helical" evidence="8">
    <location>
        <begin position="106"/>
        <end position="126"/>
    </location>
</feature>
<dbReference type="InterPro" id="IPR049278">
    <property type="entry name" value="MS_channel_C"/>
</dbReference>
<keyword evidence="13" id="KW-1185">Reference proteome</keyword>
<keyword evidence="4 8" id="KW-0812">Transmembrane</keyword>
<feature type="transmembrane region" description="Helical" evidence="8">
    <location>
        <begin position="132"/>
        <end position="151"/>
    </location>
</feature>
<evidence type="ECO:0000256" key="6">
    <source>
        <dbReference type="ARBA" id="ARBA00023136"/>
    </source>
</evidence>
<dbReference type="GO" id="GO:0008381">
    <property type="term" value="F:mechanosensitive monoatomic ion channel activity"/>
    <property type="evidence" value="ECO:0007669"/>
    <property type="project" value="InterPro"/>
</dbReference>
<evidence type="ECO:0000259" key="9">
    <source>
        <dbReference type="Pfam" id="PF00924"/>
    </source>
</evidence>
<feature type="region of interest" description="Disordered" evidence="7">
    <location>
        <begin position="11"/>
        <end position="38"/>
    </location>
</feature>
<dbReference type="KEGG" id="noj:EJ995_00070"/>
<dbReference type="EMBL" id="CP034549">
    <property type="protein sequence ID" value="AZQ45122.1"/>
    <property type="molecule type" value="Genomic_DNA"/>
</dbReference>
<feature type="compositionally biased region" description="Gly residues" evidence="7">
    <location>
        <begin position="20"/>
        <end position="29"/>
    </location>
</feature>
<feature type="region of interest" description="Disordered" evidence="7">
    <location>
        <begin position="325"/>
        <end position="348"/>
    </location>
</feature>
<feature type="domain" description="Mechanosensitive ion channel MscS" evidence="9">
    <location>
        <begin position="154"/>
        <end position="219"/>
    </location>
</feature>
<gene>
    <name evidence="11" type="ORF">EJ995_00070</name>
    <name evidence="12" type="ORF">EJ995_12990</name>
</gene>
<dbReference type="PANTHER" id="PTHR30221">
    <property type="entry name" value="SMALL-CONDUCTANCE MECHANOSENSITIVE CHANNEL"/>
    <property type="match status" value="1"/>
</dbReference>
<dbReference type="SUPFAM" id="SSF82689">
    <property type="entry name" value="Mechanosensitive channel protein MscS (YggB), C-terminal domain"/>
    <property type="match status" value="1"/>
</dbReference>
<keyword evidence="6 8" id="KW-0472">Membrane</keyword>
<dbReference type="InterPro" id="IPR011066">
    <property type="entry name" value="MscS_channel_C_sf"/>
</dbReference>
<evidence type="ECO:0000313" key="13">
    <source>
        <dbReference type="Proteomes" id="UP000279600"/>
    </source>
</evidence>
<dbReference type="InterPro" id="IPR008910">
    <property type="entry name" value="MSC_TM_helix"/>
</dbReference>
<sequence>MLTILQLAQAAQDKSKENSGGSGSGGSESGGSAADKAANGAEKGKDAVELILGQLESWYTSFIENLPNLAVAIVFLVVAFFVSRWVNTGVQKLLNHRVPQKSIKRIAGKFAAVIVVLAGIFIALSVMNLDDLVSGIIAGAGISGLVVGLALQGTLSNTVSGVVLSFRKQVRIGDWVTTNGYEGEIVDIKLSTTVVKEPDNNLVIIPNKMVLENPMKNASLTDKMRIIIECGVGYETDLQHAKDVACKAISDAFEDVEKPEDVEFYYREFGDSSINFMLRFWYNAERGIERLTSTSKAIMAIKKAYDNEDINIPFPIRTLQFDNELTMNQPSKSKKKGNDKTQSSAEEE</sequence>
<evidence type="ECO:0000256" key="2">
    <source>
        <dbReference type="ARBA" id="ARBA00008017"/>
    </source>
</evidence>
<evidence type="ECO:0000313" key="12">
    <source>
        <dbReference type="EMBL" id="AZQ45256.1"/>
    </source>
</evidence>
<dbReference type="Pfam" id="PF21082">
    <property type="entry name" value="MS_channel_3rd"/>
    <property type="match status" value="1"/>
</dbReference>
<evidence type="ECO:0000256" key="7">
    <source>
        <dbReference type="SAM" id="MobiDB-lite"/>
    </source>
</evidence>
<keyword evidence="3" id="KW-1003">Cell membrane</keyword>
<feature type="transmembrane region" description="Helical" evidence="8">
    <location>
        <begin position="66"/>
        <end position="86"/>
    </location>
</feature>
<keyword evidence="5 8" id="KW-1133">Transmembrane helix</keyword>
<dbReference type="OrthoDB" id="1522493at2"/>
<protein>
    <submittedName>
        <fullName evidence="12">Mechanosensitive ion channel family protein</fullName>
    </submittedName>
</protein>
<organism evidence="12 13">
    <name type="scientific">Nonlabens ponticola</name>
    <dbReference type="NCBI Taxonomy" id="2496866"/>
    <lineage>
        <taxon>Bacteria</taxon>
        <taxon>Pseudomonadati</taxon>
        <taxon>Bacteroidota</taxon>
        <taxon>Flavobacteriia</taxon>
        <taxon>Flavobacteriales</taxon>
        <taxon>Flavobacteriaceae</taxon>
        <taxon>Nonlabens</taxon>
    </lineage>
</organism>
<dbReference type="Gene3D" id="3.30.70.100">
    <property type="match status" value="1"/>
</dbReference>
<dbReference type="EMBL" id="CP034549">
    <property type="protein sequence ID" value="AZQ45256.1"/>
    <property type="molecule type" value="Genomic_DNA"/>
</dbReference>
<dbReference type="InterPro" id="IPR023408">
    <property type="entry name" value="MscS_beta-dom_sf"/>
</dbReference>
<dbReference type="SUPFAM" id="SSF50182">
    <property type="entry name" value="Sm-like ribonucleoproteins"/>
    <property type="match status" value="1"/>
</dbReference>
<dbReference type="Gene3D" id="2.30.30.60">
    <property type="match status" value="1"/>
</dbReference>
<comment type="similarity">
    <text evidence="2">Belongs to the MscS (TC 1.A.23) family.</text>
</comment>
<evidence type="ECO:0000259" key="10">
    <source>
        <dbReference type="Pfam" id="PF21082"/>
    </source>
</evidence>
<dbReference type="SUPFAM" id="SSF82861">
    <property type="entry name" value="Mechanosensitive channel protein MscS (YggB), transmembrane region"/>
    <property type="match status" value="1"/>
</dbReference>
<dbReference type="Pfam" id="PF00924">
    <property type="entry name" value="MS_channel_2nd"/>
    <property type="match status" value="1"/>
</dbReference>
<evidence type="ECO:0000256" key="5">
    <source>
        <dbReference type="ARBA" id="ARBA00022989"/>
    </source>
</evidence>
<dbReference type="InterPro" id="IPR045275">
    <property type="entry name" value="MscS_archaea/bacteria_type"/>
</dbReference>
<dbReference type="KEGG" id="noj:EJ995_12990"/>